<evidence type="ECO:0000259" key="3">
    <source>
        <dbReference type="PROSITE" id="PS50893"/>
    </source>
</evidence>
<sequence>MNLIDYKNIDIYQDDTLILKDVNFHVEEGEFLYIIGKVGSGKTSLLRTFYCELDIYNKEESGEKKAEILGRDIMVLKRRDIPALRREIGVIFQDFKLLHEKTVWENLAFVLKSTGWKDSKEIEERIESVLTDVGMIDKINKMPYELSGGEQQRIAIARAILNRPKLIVADEPTGNLDSETADNIISLLRDIVTTGTAVIITTHNISLLDKYKGIVYRCKDGVINDVTTEYNKMDLTEDAEYKIP</sequence>
<dbReference type="RefSeq" id="WP_008566580.1">
    <property type="nucleotide sequence ID" value="NZ_JH594513.1"/>
</dbReference>
<accession>H1HQK8</accession>
<reference evidence="4 5" key="1">
    <citation type="submission" date="2011-12" db="EMBL/GenBank/DDBJ databases">
        <title>The Genome Sequence of Prevotella maculosa OT 289.</title>
        <authorList>
            <consortium name="The Broad Institute Genome Sequencing Platform"/>
            <person name="Earl A."/>
            <person name="Ward D."/>
            <person name="Feldgarden M."/>
            <person name="Gevers D."/>
            <person name="Izard J."/>
            <person name="Blanton J.M."/>
            <person name="Mathney J."/>
            <person name="Tanner A.C."/>
            <person name="Dewhirst F.E."/>
            <person name="Young S.K."/>
            <person name="Zeng Q."/>
            <person name="Gargeya S."/>
            <person name="Fitzgerald M."/>
            <person name="Haas B."/>
            <person name="Abouelleil A."/>
            <person name="Alvarado L."/>
            <person name="Arachchi H.M."/>
            <person name="Berlin A."/>
            <person name="Chapman S.B."/>
            <person name="Gearin G."/>
            <person name="Goldberg J."/>
            <person name="Griggs A."/>
            <person name="Gujja S."/>
            <person name="Hansen M."/>
            <person name="Heiman D."/>
            <person name="Howarth C."/>
            <person name="Larimer J."/>
            <person name="Lui A."/>
            <person name="MacDonald P.J.P."/>
            <person name="McCowen C."/>
            <person name="Montmayeur A."/>
            <person name="Murphy C."/>
            <person name="Neiman D."/>
            <person name="Pearson M."/>
            <person name="Priest M."/>
            <person name="Roberts A."/>
            <person name="Saif S."/>
            <person name="Shea T."/>
            <person name="Sisk P."/>
            <person name="Stolte C."/>
            <person name="Sykes S."/>
            <person name="Wortman J."/>
            <person name="Nusbaum C."/>
            <person name="Birren B."/>
        </authorList>
    </citation>
    <scope>NUCLEOTIDE SEQUENCE [LARGE SCALE GENOMIC DNA]</scope>
    <source>
        <strain evidence="4 5">OT 289</strain>
    </source>
</reference>
<dbReference type="AlphaFoldDB" id="H1HQK8"/>
<dbReference type="PANTHER" id="PTHR24220:SF470">
    <property type="entry name" value="CELL DIVISION ATP-BINDING PROTEIN FTSE"/>
    <property type="match status" value="1"/>
</dbReference>
<keyword evidence="5" id="KW-1185">Reference proteome</keyword>
<dbReference type="InterPro" id="IPR027417">
    <property type="entry name" value="P-loop_NTPase"/>
</dbReference>
<protein>
    <recommendedName>
        <fullName evidence="3">ABC transporter domain-containing protein</fullName>
    </recommendedName>
</protein>
<keyword evidence="1" id="KW-0547">Nucleotide-binding</keyword>
<dbReference type="PROSITE" id="PS50893">
    <property type="entry name" value="ABC_TRANSPORTER_2"/>
    <property type="match status" value="1"/>
</dbReference>
<dbReference type="PATRIC" id="fig|999422.3.peg.2567"/>
<dbReference type="Gene3D" id="3.40.50.300">
    <property type="entry name" value="P-loop containing nucleotide triphosphate hydrolases"/>
    <property type="match status" value="1"/>
</dbReference>
<feature type="domain" description="ABC transporter" evidence="3">
    <location>
        <begin position="4"/>
        <end position="244"/>
    </location>
</feature>
<dbReference type="OrthoDB" id="9802264at2"/>
<proteinExistence type="predicted"/>
<dbReference type="GO" id="GO:0022857">
    <property type="term" value="F:transmembrane transporter activity"/>
    <property type="evidence" value="ECO:0007669"/>
    <property type="project" value="TreeGrafter"/>
</dbReference>
<dbReference type="Proteomes" id="UP000003167">
    <property type="component" value="Unassembled WGS sequence"/>
</dbReference>
<dbReference type="PROSITE" id="PS00211">
    <property type="entry name" value="ABC_TRANSPORTER_1"/>
    <property type="match status" value="1"/>
</dbReference>
<dbReference type="InterPro" id="IPR015854">
    <property type="entry name" value="ABC_transpr_LolD-like"/>
</dbReference>
<dbReference type="SMART" id="SM00382">
    <property type="entry name" value="AAA"/>
    <property type="match status" value="1"/>
</dbReference>
<dbReference type="GO" id="GO:0016887">
    <property type="term" value="F:ATP hydrolysis activity"/>
    <property type="evidence" value="ECO:0007669"/>
    <property type="project" value="InterPro"/>
</dbReference>
<evidence type="ECO:0000313" key="5">
    <source>
        <dbReference type="Proteomes" id="UP000003167"/>
    </source>
</evidence>
<gene>
    <name evidence="4" type="ORF">HMPREF9944_02452</name>
</gene>
<evidence type="ECO:0000256" key="2">
    <source>
        <dbReference type="ARBA" id="ARBA00022840"/>
    </source>
</evidence>
<evidence type="ECO:0000256" key="1">
    <source>
        <dbReference type="ARBA" id="ARBA00022741"/>
    </source>
</evidence>
<dbReference type="PANTHER" id="PTHR24220">
    <property type="entry name" value="IMPORT ATP-BINDING PROTEIN"/>
    <property type="match status" value="1"/>
</dbReference>
<dbReference type="InterPro" id="IPR003439">
    <property type="entry name" value="ABC_transporter-like_ATP-bd"/>
</dbReference>
<dbReference type="InterPro" id="IPR003593">
    <property type="entry name" value="AAA+_ATPase"/>
</dbReference>
<dbReference type="GO" id="GO:0005524">
    <property type="term" value="F:ATP binding"/>
    <property type="evidence" value="ECO:0007669"/>
    <property type="project" value="UniProtKB-KW"/>
</dbReference>
<dbReference type="HOGENOM" id="CLU_000604_1_22_10"/>
<dbReference type="GO" id="GO:0005886">
    <property type="term" value="C:plasma membrane"/>
    <property type="evidence" value="ECO:0007669"/>
    <property type="project" value="TreeGrafter"/>
</dbReference>
<dbReference type="EMBL" id="AGEK01000046">
    <property type="protein sequence ID" value="EHO66065.1"/>
    <property type="molecule type" value="Genomic_DNA"/>
</dbReference>
<organism evidence="4 5">
    <name type="scientific">Segatella maculosa OT 289</name>
    <dbReference type="NCBI Taxonomy" id="999422"/>
    <lineage>
        <taxon>Bacteria</taxon>
        <taxon>Pseudomonadati</taxon>
        <taxon>Bacteroidota</taxon>
        <taxon>Bacteroidia</taxon>
        <taxon>Bacteroidales</taxon>
        <taxon>Prevotellaceae</taxon>
        <taxon>Segatella</taxon>
    </lineage>
</organism>
<comment type="caution">
    <text evidence="4">The sequence shown here is derived from an EMBL/GenBank/DDBJ whole genome shotgun (WGS) entry which is preliminary data.</text>
</comment>
<evidence type="ECO:0000313" key="4">
    <source>
        <dbReference type="EMBL" id="EHO66065.1"/>
    </source>
</evidence>
<dbReference type="Pfam" id="PF00005">
    <property type="entry name" value="ABC_tran"/>
    <property type="match status" value="1"/>
</dbReference>
<dbReference type="InterPro" id="IPR017871">
    <property type="entry name" value="ABC_transporter-like_CS"/>
</dbReference>
<dbReference type="STRING" id="999422.HMPREF9944_02452"/>
<dbReference type="SUPFAM" id="SSF52540">
    <property type="entry name" value="P-loop containing nucleoside triphosphate hydrolases"/>
    <property type="match status" value="1"/>
</dbReference>
<keyword evidence="2" id="KW-0067">ATP-binding</keyword>
<name>H1HQK8_9BACT</name>